<dbReference type="PANTHER" id="PTHR30168:SF0">
    <property type="entry name" value="INNER MEMBRANE PROTEIN"/>
    <property type="match status" value="1"/>
</dbReference>
<comment type="subcellular location">
    <subcellularLocation>
        <location evidence="1">Membrane</location>
        <topology evidence="1">Single-pass membrane protein</topology>
    </subcellularLocation>
</comment>
<evidence type="ECO:0000256" key="4">
    <source>
        <dbReference type="ARBA" id="ARBA00023136"/>
    </source>
</evidence>
<evidence type="ECO:0000256" key="2">
    <source>
        <dbReference type="ARBA" id="ARBA00022692"/>
    </source>
</evidence>
<evidence type="ECO:0000256" key="3">
    <source>
        <dbReference type="ARBA" id="ARBA00022989"/>
    </source>
</evidence>
<keyword evidence="3" id="KW-1133">Transmembrane helix</keyword>
<dbReference type="GO" id="GO:0016020">
    <property type="term" value="C:membrane"/>
    <property type="evidence" value="ECO:0007669"/>
    <property type="project" value="UniProtKB-SubCell"/>
</dbReference>
<dbReference type="RefSeq" id="WP_084228873.1">
    <property type="nucleotide sequence ID" value="NZ_AP022594.1"/>
</dbReference>
<dbReference type="InterPro" id="IPR007343">
    <property type="entry name" value="Uncharacterised_pept_Zn_put"/>
</dbReference>
<evidence type="ECO:0000313" key="6">
    <source>
        <dbReference type="Proteomes" id="UP000193577"/>
    </source>
</evidence>
<accession>A0A7I7SD71</accession>
<evidence type="ECO:0000256" key="1">
    <source>
        <dbReference type="ARBA" id="ARBA00004167"/>
    </source>
</evidence>
<proteinExistence type="predicted"/>
<keyword evidence="4" id="KW-0472">Membrane</keyword>
<dbReference type="SUPFAM" id="SSF55486">
    <property type="entry name" value="Metalloproteases ('zincins'), catalytic domain"/>
    <property type="match status" value="1"/>
</dbReference>
<gene>
    <name evidence="5" type="ORF">B8W67_03060</name>
</gene>
<protein>
    <submittedName>
        <fullName evidence="5">Peptidase</fullName>
    </submittedName>
</protein>
<evidence type="ECO:0000313" key="5">
    <source>
        <dbReference type="EMBL" id="OSC35388.1"/>
    </source>
</evidence>
<sequence length="486" mass="52228">MSEHGGAARRAIRGVLAAGGVTLMLAGCTNYLPGTAVSMMNDPFYVGGLPVTDGPSGPRADAPDPVGTVQNTDGGEIDTLAMLSNNDIEEYWREHYTQYFDGDFVPIESYVSYDSTDRRSPKICGMKTYGEPNALFCPPDNLMAWDRGQFVPAGKKYFGDMAITGVLAHEYGHAVQHMADLNDKNTPGIVLEQQADCFSGAYIRWVAEDRSSRFTVSTGDGLSHLLAGLIAMRDPVLTPRTERLLLEKYGHGTALDRIAAFQMGFDSGPRACGRIDLQEIRERRGDLPMALQPDSTGNLQSGQIRIDEDALQTLLRVLAEIFPLDQPPSLSFDAPDCADARPTPPASYCPATNVITVDLPTLQRMGEPADTDQRVLVQGDDTALSVVMSRYMLAVQRQRGLSLQSPRSAMLTACLTGVAHREMSAPGKDLTITAGDIDEAVAGLLTNGIVASDVNGGVIPAGFTRITAFRAGVVGSADQCFARFAN</sequence>
<keyword evidence="2" id="KW-0812">Transmembrane</keyword>
<dbReference type="Proteomes" id="UP000193577">
    <property type="component" value="Unassembled WGS sequence"/>
</dbReference>
<dbReference type="PANTHER" id="PTHR30168">
    <property type="entry name" value="PUTATIVE MEMBRANE PROTEIN YPFJ"/>
    <property type="match status" value="1"/>
</dbReference>
<dbReference type="EMBL" id="NCXO01000004">
    <property type="protein sequence ID" value="OSC35388.1"/>
    <property type="molecule type" value="Genomic_DNA"/>
</dbReference>
<name>A0A7I7SD71_9MYCO</name>
<comment type="caution">
    <text evidence="5">The sequence shown here is derived from an EMBL/GenBank/DDBJ whole genome shotgun (WGS) entry which is preliminary data.</text>
</comment>
<dbReference type="Pfam" id="PF04228">
    <property type="entry name" value="Zn_peptidase"/>
    <property type="match status" value="1"/>
</dbReference>
<keyword evidence="6" id="KW-1185">Reference proteome</keyword>
<dbReference type="AlphaFoldDB" id="A0A7I7SD71"/>
<reference evidence="5 6" key="1">
    <citation type="submission" date="2017-04" db="EMBL/GenBank/DDBJ databases">
        <title>The new phylogeny of genus Mycobacterium.</title>
        <authorList>
            <person name="Tortoli E."/>
            <person name="Trovato A."/>
            <person name="Cirillo D.M."/>
        </authorList>
    </citation>
    <scope>NUCLEOTIDE SEQUENCE [LARGE SCALE GENOMIC DNA]</scope>
    <source>
        <strain evidence="5 6">KCTC 19819</strain>
    </source>
</reference>
<dbReference type="OrthoDB" id="5168289at2"/>
<organism evidence="5 6">
    <name type="scientific">Mycolicibacillus koreensis</name>
    <dbReference type="NCBI Taxonomy" id="1069220"/>
    <lineage>
        <taxon>Bacteria</taxon>
        <taxon>Bacillati</taxon>
        <taxon>Actinomycetota</taxon>
        <taxon>Actinomycetes</taxon>
        <taxon>Mycobacteriales</taxon>
        <taxon>Mycobacteriaceae</taxon>
        <taxon>Mycolicibacillus</taxon>
    </lineage>
</organism>